<evidence type="ECO:0000256" key="7">
    <source>
        <dbReference type="SAM" id="MobiDB-lite"/>
    </source>
</evidence>
<dbReference type="CDD" id="cd14280">
    <property type="entry name" value="UBA1_Rad23_like"/>
    <property type="match status" value="1"/>
</dbReference>
<dbReference type="SUPFAM" id="SSF101238">
    <property type="entry name" value="XPC-binding domain"/>
    <property type="match status" value="1"/>
</dbReference>
<evidence type="ECO:0000256" key="3">
    <source>
        <dbReference type="ARBA" id="ARBA00022763"/>
    </source>
</evidence>
<dbReference type="GO" id="GO:0005654">
    <property type="term" value="C:nucleoplasm"/>
    <property type="evidence" value="ECO:0007669"/>
    <property type="project" value="TreeGrafter"/>
</dbReference>
<dbReference type="Pfam" id="PF00627">
    <property type="entry name" value="UBA"/>
    <property type="match status" value="2"/>
</dbReference>
<dbReference type="GO" id="GO:0005829">
    <property type="term" value="C:cytosol"/>
    <property type="evidence" value="ECO:0007669"/>
    <property type="project" value="TreeGrafter"/>
</dbReference>
<dbReference type="SMART" id="SM00727">
    <property type="entry name" value="STI1"/>
    <property type="match status" value="1"/>
</dbReference>
<dbReference type="FunFam" id="1.10.10.540:FF:000001">
    <property type="entry name" value="UV excision repair protein RAD23 B"/>
    <property type="match status" value="1"/>
</dbReference>
<dbReference type="InterPro" id="IPR000626">
    <property type="entry name" value="Ubiquitin-like_dom"/>
</dbReference>
<dbReference type="InterPro" id="IPR029071">
    <property type="entry name" value="Ubiquitin-like_domsf"/>
</dbReference>
<dbReference type="Pfam" id="PF09280">
    <property type="entry name" value="XPC-binding"/>
    <property type="match status" value="1"/>
</dbReference>
<evidence type="ECO:0000256" key="4">
    <source>
        <dbReference type="ARBA" id="ARBA00023204"/>
    </source>
</evidence>
<dbReference type="InterPro" id="IPR015360">
    <property type="entry name" value="XPC-bd"/>
</dbReference>
<dbReference type="InterPro" id="IPR015940">
    <property type="entry name" value="UBA"/>
</dbReference>
<organism evidence="10">
    <name type="scientific">Tetraselmis sp. GSL018</name>
    <dbReference type="NCBI Taxonomy" id="582737"/>
    <lineage>
        <taxon>Eukaryota</taxon>
        <taxon>Viridiplantae</taxon>
        <taxon>Chlorophyta</taxon>
        <taxon>core chlorophytes</taxon>
        <taxon>Chlorodendrophyceae</taxon>
        <taxon>Chlorodendrales</taxon>
        <taxon>Chlorodendraceae</taxon>
        <taxon>Tetraselmis</taxon>
    </lineage>
</organism>
<feature type="domain" description="Ubiquitin-like" evidence="9">
    <location>
        <begin position="1"/>
        <end position="78"/>
    </location>
</feature>
<dbReference type="Pfam" id="PF00240">
    <property type="entry name" value="ubiquitin"/>
    <property type="match status" value="1"/>
</dbReference>
<dbReference type="SMART" id="SM00165">
    <property type="entry name" value="UBA"/>
    <property type="match status" value="2"/>
</dbReference>
<dbReference type="Gene3D" id="3.10.20.90">
    <property type="entry name" value="Phosphatidylinositol 3-kinase Catalytic Subunit, Chain A, domain 1"/>
    <property type="match status" value="1"/>
</dbReference>
<evidence type="ECO:0000259" key="8">
    <source>
        <dbReference type="PROSITE" id="PS50030"/>
    </source>
</evidence>
<dbReference type="SMART" id="SM00213">
    <property type="entry name" value="UBQ"/>
    <property type="match status" value="1"/>
</dbReference>
<dbReference type="AlphaFoldDB" id="A0A061R4C1"/>
<feature type="domain" description="UBA" evidence="8">
    <location>
        <begin position="146"/>
        <end position="187"/>
    </location>
</feature>
<dbReference type="GO" id="GO:0043130">
    <property type="term" value="F:ubiquitin binding"/>
    <property type="evidence" value="ECO:0007669"/>
    <property type="project" value="UniProtKB-UniRule"/>
</dbReference>
<feature type="domain" description="UBA" evidence="8">
    <location>
        <begin position="332"/>
        <end position="372"/>
    </location>
</feature>
<keyword evidence="2" id="KW-0677">Repeat</keyword>
<gene>
    <name evidence="10" type="primary">HR23</name>
    <name evidence="10" type="ORF">TSPGSL018_16158</name>
</gene>
<comment type="similarity">
    <text evidence="1 6">Belongs to the RAD23 family.</text>
</comment>
<dbReference type="GO" id="GO:0043161">
    <property type="term" value="P:proteasome-mediated ubiquitin-dependent protein catabolic process"/>
    <property type="evidence" value="ECO:0007669"/>
    <property type="project" value="UniProtKB-UniRule"/>
</dbReference>
<dbReference type="Gene3D" id="1.10.10.540">
    <property type="entry name" value="XPC-binding domain"/>
    <property type="match status" value="1"/>
</dbReference>
<protein>
    <recommendedName>
        <fullName evidence="6">Ubiquitin receptor RAD23</fullName>
    </recommendedName>
    <alternativeName>
        <fullName evidence="6">DNA repair protein RAD23</fullName>
    </alternativeName>
</protein>
<evidence type="ECO:0000256" key="2">
    <source>
        <dbReference type="ARBA" id="ARBA00022737"/>
    </source>
</evidence>
<dbReference type="PROSITE" id="PS50030">
    <property type="entry name" value="UBA"/>
    <property type="match status" value="2"/>
</dbReference>
<feature type="region of interest" description="Disordered" evidence="7">
    <location>
        <begin position="78"/>
        <end position="118"/>
    </location>
</feature>
<feature type="compositionally biased region" description="Low complexity" evidence="7">
    <location>
        <begin position="194"/>
        <end position="220"/>
    </location>
</feature>
<dbReference type="GO" id="GO:0070628">
    <property type="term" value="F:proteasome binding"/>
    <property type="evidence" value="ECO:0007669"/>
    <property type="project" value="TreeGrafter"/>
</dbReference>
<comment type="subcellular location">
    <subcellularLocation>
        <location evidence="6">Nucleus</location>
    </subcellularLocation>
    <subcellularLocation>
        <location evidence="6">Cytoplasm</location>
    </subcellularLocation>
</comment>
<feature type="compositionally biased region" description="Pro residues" evidence="7">
    <location>
        <begin position="80"/>
        <end position="95"/>
    </location>
</feature>
<keyword evidence="3 6" id="KW-0227">DNA damage</keyword>
<keyword evidence="6" id="KW-0963">Cytoplasm</keyword>
<dbReference type="PRINTS" id="PR01839">
    <property type="entry name" value="RAD23PROTEIN"/>
</dbReference>
<dbReference type="NCBIfam" id="TIGR00601">
    <property type="entry name" value="rad23"/>
    <property type="match status" value="1"/>
</dbReference>
<dbReference type="GO" id="GO:0003684">
    <property type="term" value="F:damaged DNA binding"/>
    <property type="evidence" value="ECO:0007669"/>
    <property type="project" value="UniProtKB-UniRule"/>
</dbReference>
<dbReference type="InterPro" id="IPR006636">
    <property type="entry name" value="STI1_HS-bd"/>
</dbReference>
<dbReference type="GO" id="GO:0031593">
    <property type="term" value="F:polyubiquitin modification-dependent protein binding"/>
    <property type="evidence" value="ECO:0007669"/>
    <property type="project" value="UniProtKB-UniRule"/>
</dbReference>
<dbReference type="FunFam" id="1.10.8.10:FF:000002">
    <property type="entry name" value="UV excision repair protein RAD23 homolog"/>
    <property type="match status" value="1"/>
</dbReference>
<sequence length="379" mass="39610">MKLTLKTVKGTQFSLEVEENAKVSDVKAKVESEQGENFPADKMMLIFKGKVLKDDTTLAENSITENGFMVVMITKENKPAPSPPAPAPTSAPPPTSESAPAAPVPAPSASPAAAPASNPEPAAAAAVATGDSPANYSSAASTLAVGADLENSIKMICEMGFEREQVVRAMRAAYNNPDRAVEFLMTGIPEMQAEEAPQAAAANPAAQPQEAPGGAPAGGPNSQPLDMFPQGMPGSGGGRVGSGSLDFLRSNAQFNALRQMVQANPQILQPMLQELGKQNPQLLQLINSNQEEFLQLINEPPPEGTPSLDSLAAMAGGEEGAEGGPPTIAITPEDQEAIGRLEAMGFDRAICIEAYFACEKNEEHAANFLLENPDMMGDD</sequence>
<dbReference type="PANTHER" id="PTHR10621:SF0">
    <property type="entry name" value="UV EXCISION REPAIR PROTEIN RAD23"/>
    <property type="match status" value="1"/>
</dbReference>
<evidence type="ECO:0000256" key="1">
    <source>
        <dbReference type="ARBA" id="ARBA00009878"/>
    </source>
</evidence>
<comment type="function">
    <text evidence="6">Multiubiquitin chain receptor involved in modulation of proteasomal degradation. Involved in nucleotide excision repair.</text>
</comment>
<dbReference type="SUPFAM" id="SSF54236">
    <property type="entry name" value="Ubiquitin-like"/>
    <property type="match status" value="1"/>
</dbReference>
<feature type="region of interest" description="Disordered" evidence="7">
    <location>
        <begin position="194"/>
        <end position="243"/>
    </location>
</feature>
<dbReference type="FunFam" id="1.10.8.10:FF:000003">
    <property type="entry name" value="UV excision repair protein RAD23 homolog"/>
    <property type="match status" value="1"/>
</dbReference>
<dbReference type="SUPFAM" id="SSF46934">
    <property type="entry name" value="UBA-like"/>
    <property type="match status" value="2"/>
</dbReference>
<keyword evidence="5 6" id="KW-0539">Nucleus</keyword>
<feature type="compositionally biased region" description="Low complexity" evidence="7">
    <location>
        <begin position="109"/>
        <end position="118"/>
    </location>
</feature>
<evidence type="ECO:0000256" key="5">
    <source>
        <dbReference type="ARBA" id="ARBA00023242"/>
    </source>
</evidence>
<proteinExistence type="inferred from homology"/>
<dbReference type="FunFam" id="3.10.20.90:FF:000069">
    <property type="entry name" value="UV excision repair protein RAD23"/>
    <property type="match status" value="1"/>
</dbReference>
<dbReference type="PROSITE" id="PS50053">
    <property type="entry name" value="UBIQUITIN_2"/>
    <property type="match status" value="1"/>
</dbReference>
<dbReference type="CDD" id="cd01805">
    <property type="entry name" value="Ubl_Rad23"/>
    <property type="match status" value="1"/>
</dbReference>
<evidence type="ECO:0000256" key="6">
    <source>
        <dbReference type="RuleBase" id="RU367049"/>
    </source>
</evidence>
<accession>A0A061R4C1</accession>
<reference evidence="10" key="1">
    <citation type="submission" date="2014-05" db="EMBL/GenBank/DDBJ databases">
        <title>The transcriptome of the halophilic microalga Tetraselmis sp. GSL018 isolated from the Great Salt Lake, Utah.</title>
        <authorList>
            <person name="Jinkerson R.E."/>
            <person name="D'Adamo S."/>
            <person name="Posewitz M.C."/>
        </authorList>
    </citation>
    <scope>NUCLEOTIDE SEQUENCE</scope>
    <source>
        <strain evidence="10">GSL018</strain>
    </source>
</reference>
<dbReference type="InterPro" id="IPR004806">
    <property type="entry name" value="Rad23"/>
</dbReference>
<dbReference type="InterPro" id="IPR009060">
    <property type="entry name" value="UBA-like_sf"/>
</dbReference>
<dbReference type="GO" id="GO:0006289">
    <property type="term" value="P:nucleotide-excision repair"/>
    <property type="evidence" value="ECO:0007669"/>
    <property type="project" value="UniProtKB-UniRule"/>
</dbReference>
<dbReference type="PANTHER" id="PTHR10621">
    <property type="entry name" value="UV EXCISION REPAIR PROTEIN RAD23"/>
    <property type="match status" value="1"/>
</dbReference>
<dbReference type="Gene3D" id="1.10.8.10">
    <property type="entry name" value="DNA helicase RuvA subunit, C-terminal domain"/>
    <property type="match status" value="2"/>
</dbReference>
<dbReference type="EMBL" id="GBEZ01021358">
    <property type="protein sequence ID" value="JAC65386.1"/>
    <property type="molecule type" value="Transcribed_RNA"/>
</dbReference>
<evidence type="ECO:0000259" key="9">
    <source>
        <dbReference type="PROSITE" id="PS50053"/>
    </source>
</evidence>
<name>A0A061R4C1_9CHLO</name>
<keyword evidence="4 6" id="KW-0234">DNA repair</keyword>
<dbReference type="InterPro" id="IPR036353">
    <property type="entry name" value="XPC-bd_sf"/>
</dbReference>
<evidence type="ECO:0000313" key="10">
    <source>
        <dbReference type="EMBL" id="JAC65386.1"/>
    </source>
</evidence>